<evidence type="ECO:0000256" key="11">
    <source>
        <dbReference type="ARBA" id="ARBA00023328"/>
    </source>
</evidence>
<feature type="binding site" evidence="15">
    <location>
        <position position="166"/>
    </location>
    <ligand>
        <name>ATP</name>
        <dbReference type="ChEBI" id="CHEBI:30616"/>
    </ligand>
</feature>
<dbReference type="GO" id="GO:0032465">
    <property type="term" value="P:regulation of cytokinesis"/>
    <property type="evidence" value="ECO:0007669"/>
    <property type="project" value="UniProtKB-ARBA"/>
</dbReference>
<dbReference type="FunFam" id="3.30.200.20:FF:000042">
    <property type="entry name" value="Aurora kinase A"/>
    <property type="match status" value="1"/>
</dbReference>
<dbReference type="GO" id="GO:0051233">
    <property type="term" value="C:spindle midzone"/>
    <property type="evidence" value="ECO:0007669"/>
    <property type="project" value="UniProtKB-ARBA"/>
</dbReference>
<feature type="compositionally biased region" description="Polar residues" evidence="20">
    <location>
        <begin position="78"/>
        <end position="101"/>
    </location>
</feature>
<keyword evidence="5 19" id="KW-0808">Transferase</keyword>
<reference evidence="22" key="1">
    <citation type="submission" date="2014-02" db="EMBL/GenBank/DDBJ databases">
        <authorList>
            <person name="Genoscope - CEA"/>
        </authorList>
    </citation>
    <scope>NUCLEOTIDE SEQUENCE</scope>
    <source>
        <strain evidence="22">LS3</strain>
    </source>
</reference>
<dbReference type="PhylomeDB" id="A0A060THZ4"/>
<dbReference type="GO" id="GO:0032133">
    <property type="term" value="C:chromosome passenger complex"/>
    <property type="evidence" value="ECO:0007669"/>
    <property type="project" value="UniProtKB-ARBA"/>
</dbReference>
<dbReference type="GO" id="GO:0045143">
    <property type="term" value="P:homologous chromosome segregation"/>
    <property type="evidence" value="ECO:0007669"/>
    <property type="project" value="UniProtKB-ARBA"/>
</dbReference>
<evidence type="ECO:0000313" key="22">
    <source>
        <dbReference type="EMBL" id="CDP38766.1"/>
    </source>
</evidence>
<gene>
    <name evidence="22" type="ORF">GNLVRS02_ARAD1D42064g</name>
</gene>
<dbReference type="EC" id="2.7.11.1" evidence="2 19"/>
<dbReference type="FunFam" id="1.10.510.10:FF:000235">
    <property type="entry name" value="Serine/threonine-protein kinase ark1"/>
    <property type="match status" value="1"/>
</dbReference>
<keyword evidence="4 18" id="KW-0723">Serine/threonine-protein kinase</keyword>
<dbReference type="GO" id="GO:0090266">
    <property type="term" value="P:regulation of mitotic cell cycle spindle assembly checkpoint"/>
    <property type="evidence" value="ECO:0007669"/>
    <property type="project" value="UniProtKB-ARBA"/>
</dbReference>
<keyword evidence="7 19" id="KW-0418">Kinase</keyword>
<dbReference type="AlphaFoldDB" id="A0A060THZ4"/>
<evidence type="ECO:0000256" key="1">
    <source>
        <dbReference type="ARBA" id="ARBA00004629"/>
    </source>
</evidence>
<feature type="cross-link" description="Glycyl lysine isopeptide (Lys-Gly) (interchain with G-Cter in SUMO2)" evidence="16">
    <location>
        <position position="281"/>
    </location>
</feature>
<feature type="region of interest" description="Disordered" evidence="20">
    <location>
        <begin position="52"/>
        <end position="136"/>
    </location>
</feature>
<evidence type="ECO:0000256" key="2">
    <source>
        <dbReference type="ARBA" id="ARBA00012513"/>
    </source>
</evidence>
<evidence type="ECO:0000256" key="6">
    <source>
        <dbReference type="ARBA" id="ARBA00022741"/>
    </source>
</evidence>
<dbReference type="GO" id="GO:1902115">
    <property type="term" value="P:regulation of organelle assembly"/>
    <property type="evidence" value="ECO:0007669"/>
    <property type="project" value="UniProtKB-ARBA"/>
</dbReference>
<dbReference type="InterPro" id="IPR030616">
    <property type="entry name" value="Aur-like"/>
</dbReference>
<dbReference type="GO" id="GO:0008608">
    <property type="term" value="P:attachment of spindle microtubules to kinetochore"/>
    <property type="evidence" value="ECO:0007669"/>
    <property type="project" value="UniProtKB-ARBA"/>
</dbReference>
<sequence>MATNLETYMARVSLNENTNPNQPLTQQKLKSARPSDNKTRHPLLKLALQHQNQIPQASGLSRQSSTSGSSSVSGSSSQPPKTVVTLSAQQWRNSHSASNSQMPPPSTSYSHRKQSDKDDSSKLDPRLDPRLSAEAIRKSNPLNGIATPRQYSLADFEIGRKLGKGKFGKVYCVREKSSGYICALKVMNKKELIEYKVEKQFRREVEIQSNLRHPNILRLYGHFHDSTRVYLIIEYLAKGELFKVLRREGRFSDVKASKYIAQMASALAYLHSKHIIHRDIKPENILLGLDGNIKIADFGWSVHSSSRRATMCGTLDYLPPEMVEARDHDYRVDIWSLGVLAYEFLVGSPPFEESGHAATYRRISRVDLKIPPFVSAHAADLIRKLLVHDPEKRFPLDQVQSHPWIVRNKPMWDTV</sequence>
<evidence type="ECO:0000256" key="17">
    <source>
        <dbReference type="PROSITE-ProRule" id="PRU10141"/>
    </source>
</evidence>
<evidence type="ECO:0000256" key="18">
    <source>
        <dbReference type="RuleBase" id="RU000304"/>
    </source>
</evidence>
<evidence type="ECO:0000256" key="15">
    <source>
        <dbReference type="PIRSR" id="PIRSR630616-2"/>
    </source>
</evidence>
<keyword evidence="6 15" id="KW-0547">Nucleotide-binding</keyword>
<feature type="region of interest" description="Disordered" evidence="20">
    <location>
        <begin position="15"/>
        <end position="40"/>
    </location>
</feature>
<evidence type="ECO:0000256" key="5">
    <source>
        <dbReference type="ARBA" id="ARBA00022679"/>
    </source>
</evidence>
<evidence type="ECO:0000256" key="3">
    <source>
        <dbReference type="ARBA" id="ARBA00021157"/>
    </source>
</evidence>
<keyword evidence="10 15" id="KW-0067">ATP-binding</keyword>
<dbReference type="Pfam" id="PF00069">
    <property type="entry name" value="Pkinase"/>
    <property type="match status" value="1"/>
</dbReference>
<reference evidence="22" key="2">
    <citation type="submission" date="2014-06" db="EMBL/GenBank/DDBJ databases">
        <title>The complete genome of Blastobotrys (Arxula) adeninivorans LS3 - a yeast of biotechnological interest.</title>
        <authorList>
            <person name="Kunze G."/>
            <person name="Gaillardin C."/>
            <person name="Czernicka M."/>
            <person name="Durrens P."/>
            <person name="Martin T."/>
            <person name="Boer E."/>
            <person name="Gabaldon T."/>
            <person name="Cruz J."/>
            <person name="Talla E."/>
            <person name="Marck C."/>
            <person name="Goffeau A."/>
            <person name="Barbe V."/>
            <person name="Baret P."/>
            <person name="Baronian K."/>
            <person name="Beier S."/>
            <person name="Bleykasten C."/>
            <person name="Bode R."/>
            <person name="Casaregola S."/>
            <person name="Despons L."/>
            <person name="Fairhead C."/>
            <person name="Giersberg M."/>
            <person name="Gierski P."/>
            <person name="Hahnel U."/>
            <person name="Hartmann A."/>
            <person name="Jankowska D."/>
            <person name="Jubin C."/>
            <person name="Jung P."/>
            <person name="Lafontaine I."/>
            <person name="Leh-Louis V."/>
            <person name="Lemaire M."/>
            <person name="Marcet-Houben M."/>
            <person name="Mascher M."/>
            <person name="Morel G."/>
            <person name="Richard G.-F."/>
            <person name="Riechen J."/>
            <person name="Sacerdot C."/>
            <person name="Sarkar A."/>
            <person name="Savel G."/>
            <person name="Schacherer J."/>
            <person name="Sherman D."/>
            <person name="Straub M.-L."/>
            <person name="Stein N."/>
            <person name="Thierry A."/>
            <person name="Trautwein-Schult A."/>
            <person name="Westhof E."/>
            <person name="Worch S."/>
            <person name="Dujon B."/>
            <person name="Souciet J.-L."/>
            <person name="Wincker P."/>
            <person name="Scholz U."/>
            <person name="Neuveglise N."/>
        </authorList>
    </citation>
    <scope>NUCLEOTIDE SEQUENCE</scope>
    <source>
        <strain evidence="22">LS3</strain>
    </source>
</reference>
<dbReference type="GO" id="GO:0072479">
    <property type="term" value="P:response to mitotic cell cycle spindle assembly checkpoint signaling"/>
    <property type="evidence" value="ECO:0007669"/>
    <property type="project" value="UniProtKB-ARBA"/>
</dbReference>
<evidence type="ECO:0000256" key="10">
    <source>
        <dbReference type="ARBA" id="ARBA00022840"/>
    </source>
</evidence>
<dbReference type="PROSITE" id="PS50011">
    <property type="entry name" value="PROTEIN_KINASE_DOM"/>
    <property type="match status" value="1"/>
</dbReference>
<keyword evidence="11" id="KW-0137">Centromere</keyword>
<evidence type="ECO:0000256" key="14">
    <source>
        <dbReference type="PIRSR" id="PIRSR630616-1"/>
    </source>
</evidence>
<dbReference type="InterPro" id="IPR008271">
    <property type="entry name" value="Ser/Thr_kinase_AS"/>
</dbReference>
<evidence type="ECO:0000256" key="19">
    <source>
        <dbReference type="RuleBase" id="RU367134"/>
    </source>
</evidence>
<dbReference type="EMBL" id="HG937694">
    <property type="protein sequence ID" value="CDP38766.1"/>
    <property type="molecule type" value="Genomic_DNA"/>
</dbReference>
<evidence type="ECO:0000256" key="13">
    <source>
        <dbReference type="ARBA" id="ARBA00048679"/>
    </source>
</evidence>
<evidence type="ECO:0000259" key="21">
    <source>
        <dbReference type="PROSITE" id="PS50011"/>
    </source>
</evidence>
<comment type="catalytic activity">
    <reaction evidence="13 19">
        <text>L-seryl-[protein] + ATP = O-phospho-L-seryl-[protein] + ADP + H(+)</text>
        <dbReference type="Rhea" id="RHEA:17989"/>
        <dbReference type="Rhea" id="RHEA-COMP:9863"/>
        <dbReference type="Rhea" id="RHEA-COMP:11604"/>
        <dbReference type="ChEBI" id="CHEBI:15378"/>
        <dbReference type="ChEBI" id="CHEBI:29999"/>
        <dbReference type="ChEBI" id="CHEBI:30616"/>
        <dbReference type="ChEBI" id="CHEBI:83421"/>
        <dbReference type="ChEBI" id="CHEBI:456216"/>
        <dbReference type="EC" id="2.7.11.1"/>
    </reaction>
</comment>
<dbReference type="GO" id="GO:0005524">
    <property type="term" value="F:ATP binding"/>
    <property type="evidence" value="ECO:0007669"/>
    <property type="project" value="UniProtKB-UniRule"/>
</dbReference>
<dbReference type="GO" id="GO:0004674">
    <property type="term" value="F:protein serine/threonine kinase activity"/>
    <property type="evidence" value="ECO:0007669"/>
    <property type="project" value="UniProtKB-KW"/>
</dbReference>
<dbReference type="SUPFAM" id="SSF56112">
    <property type="entry name" value="Protein kinase-like (PK-like)"/>
    <property type="match status" value="1"/>
</dbReference>
<dbReference type="GO" id="GO:0000776">
    <property type="term" value="C:kinetochore"/>
    <property type="evidence" value="ECO:0007669"/>
    <property type="project" value="UniProtKB-KW"/>
</dbReference>
<accession>A0A060THZ4</accession>
<dbReference type="CDD" id="cd14007">
    <property type="entry name" value="STKc_Aurora"/>
    <property type="match status" value="1"/>
</dbReference>
<keyword evidence="8" id="KW-0159">Chromosome partition</keyword>
<dbReference type="PROSITE" id="PS00108">
    <property type="entry name" value="PROTEIN_KINASE_ST"/>
    <property type="match status" value="1"/>
</dbReference>
<feature type="domain" description="Protein kinase" evidence="21">
    <location>
        <begin position="156"/>
        <end position="405"/>
    </location>
</feature>
<dbReference type="InterPro" id="IPR000719">
    <property type="entry name" value="Prot_kinase_dom"/>
</dbReference>
<evidence type="ECO:0000256" key="7">
    <source>
        <dbReference type="ARBA" id="ARBA00022777"/>
    </source>
</evidence>
<keyword evidence="9" id="KW-0995">Kinetochore</keyword>
<organism evidence="22">
    <name type="scientific">Blastobotrys adeninivorans</name>
    <name type="common">Yeast</name>
    <name type="synonym">Arxula adeninivorans</name>
    <dbReference type="NCBI Taxonomy" id="409370"/>
    <lineage>
        <taxon>Eukaryota</taxon>
        <taxon>Fungi</taxon>
        <taxon>Dikarya</taxon>
        <taxon>Ascomycota</taxon>
        <taxon>Saccharomycotina</taxon>
        <taxon>Dipodascomycetes</taxon>
        <taxon>Dipodascales</taxon>
        <taxon>Trichomonascaceae</taxon>
        <taxon>Blastobotrys</taxon>
    </lineage>
</organism>
<feature type="compositionally biased region" description="Polar residues" evidence="20">
    <location>
        <begin position="15"/>
        <end position="29"/>
    </location>
</feature>
<protein>
    <recommendedName>
        <fullName evidence="3 19">Aurora kinase</fullName>
        <ecNumber evidence="2 19">2.7.11.1</ecNumber>
    </recommendedName>
</protein>
<feature type="binding site" evidence="15 17">
    <location>
        <position position="185"/>
    </location>
    <ligand>
        <name>ATP</name>
        <dbReference type="ChEBI" id="CHEBI:30616"/>
    </ligand>
</feature>
<comment type="similarity">
    <text evidence="19">Belongs to the protein kinase superfamily. Ser/Thr protein kinase family. Aurora subfamily.</text>
</comment>
<feature type="binding site" evidence="15">
    <location>
        <begin position="283"/>
        <end position="284"/>
    </location>
    <ligand>
        <name>ATP</name>
        <dbReference type="ChEBI" id="CHEBI:30616"/>
    </ligand>
</feature>
<evidence type="ECO:0000256" key="20">
    <source>
        <dbReference type="SAM" id="MobiDB-lite"/>
    </source>
</evidence>
<comment type="catalytic activity">
    <reaction evidence="12 19">
        <text>L-threonyl-[protein] + ATP = O-phospho-L-threonyl-[protein] + ADP + H(+)</text>
        <dbReference type="Rhea" id="RHEA:46608"/>
        <dbReference type="Rhea" id="RHEA-COMP:11060"/>
        <dbReference type="Rhea" id="RHEA-COMP:11605"/>
        <dbReference type="ChEBI" id="CHEBI:15378"/>
        <dbReference type="ChEBI" id="CHEBI:30013"/>
        <dbReference type="ChEBI" id="CHEBI:30616"/>
        <dbReference type="ChEBI" id="CHEBI:61977"/>
        <dbReference type="ChEBI" id="CHEBI:456216"/>
        <dbReference type="EC" id="2.7.11.1"/>
    </reaction>
</comment>
<feature type="compositionally biased region" description="Low complexity" evidence="20">
    <location>
        <begin position="58"/>
        <end position="77"/>
    </location>
</feature>
<evidence type="ECO:0000256" key="12">
    <source>
        <dbReference type="ARBA" id="ARBA00047899"/>
    </source>
</evidence>
<dbReference type="PANTHER" id="PTHR24350">
    <property type="entry name" value="SERINE/THREONINE-PROTEIN KINASE IAL-RELATED"/>
    <property type="match status" value="1"/>
</dbReference>
<dbReference type="SMART" id="SM00220">
    <property type="entry name" value="S_TKc"/>
    <property type="match status" value="1"/>
</dbReference>
<proteinExistence type="inferred from homology"/>
<evidence type="ECO:0000256" key="16">
    <source>
        <dbReference type="PIRSR" id="PIRSR630616-3"/>
    </source>
</evidence>
<comment type="subcellular location">
    <subcellularLocation>
        <location evidence="1">Chromosome</location>
        <location evidence="1">Centromere</location>
        <location evidence="1">Kinetochore</location>
    </subcellularLocation>
</comment>
<feature type="binding site" evidence="15">
    <location>
        <position position="297"/>
    </location>
    <ligand>
        <name>ATP</name>
        <dbReference type="ChEBI" id="CHEBI:30616"/>
    </ligand>
</feature>
<evidence type="ECO:0000256" key="9">
    <source>
        <dbReference type="ARBA" id="ARBA00022838"/>
    </source>
</evidence>
<dbReference type="InterPro" id="IPR011009">
    <property type="entry name" value="Kinase-like_dom_sf"/>
</dbReference>
<feature type="compositionally biased region" description="Basic and acidic residues" evidence="20">
    <location>
        <begin position="113"/>
        <end position="136"/>
    </location>
</feature>
<dbReference type="GO" id="GO:0044779">
    <property type="term" value="P:meiotic spindle checkpoint signaling"/>
    <property type="evidence" value="ECO:0007669"/>
    <property type="project" value="UniProtKB-ARBA"/>
</dbReference>
<dbReference type="InterPro" id="IPR017441">
    <property type="entry name" value="Protein_kinase_ATP_BS"/>
</dbReference>
<dbReference type="Gene3D" id="1.10.510.10">
    <property type="entry name" value="Transferase(Phosphotransferase) domain 1"/>
    <property type="match status" value="1"/>
</dbReference>
<name>A0A060THZ4_BLAAD</name>
<evidence type="ECO:0000256" key="4">
    <source>
        <dbReference type="ARBA" id="ARBA00022527"/>
    </source>
</evidence>
<dbReference type="GO" id="GO:0000819">
    <property type="term" value="P:sister chromatid segregation"/>
    <property type="evidence" value="ECO:0007669"/>
    <property type="project" value="UniProtKB-ARBA"/>
</dbReference>
<feature type="active site" description="Proton acceptor" evidence="14">
    <location>
        <position position="279"/>
    </location>
</feature>
<evidence type="ECO:0000256" key="8">
    <source>
        <dbReference type="ARBA" id="ARBA00022829"/>
    </source>
</evidence>
<dbReference type="PROSITE" id="PS00107">
    <property type="entry name" value="PROTEIN_KINASE_ATP"/>
    <property type="match status" value="1"/>
</dbReference>